<evidence type="ECO:0000259" key="8">
    <source>
        <dbReference type="SMART" id="SM00244"/>
    </source>
</evidence>
<dbReference type="Pfam" id="PF01145">
    <property type="entry name" value="Band_7"/>
    <property type="match status" value="1"/>
</dbReference>
<evidence type="ECO:0000256" key="3">
    <source>
        <dbReference type="ARBA" id="ARBA00022692"/>
    </source>
</evidence>
<evidence type="ECO:0000256" key="2">
    <source>
        <dbReference type="ARBA" id="ARBA00007862"/>
    </source>
</evidence>
<dbReference type="GO" id="GO:0016020">
    <property type="term" value="C:membrane"/>
    <property type="evidence" value="ECO:0007669"/>
    <property type="project" value="UniProtKB-SubCell"/>
</dbReference>
<reference evidence="9 10" key="1">
    <citation type="submission" date="2019-05" db="EMBL/GenBank/DDBJ databases">
        <title>The Complete Genome Sequence of the n-alkane-degrading Desulfoglaeba alkanexedens ALDC reveals multiple alkylsuccinate synthase gene clusters.</title>
        <authorList>
            <person name="Callaghan A.V."/>
            <person name="Davidova I.A."/>
            <person name="Duncan K.E."/>
            <person name="Morris B."/>
            <person name="McInerney M.J."/>
        </authorList>
    </citation>
    <scope>NUCLEOTIDE SEQUENCE [LARGE SCALE GENOMIC DNA]</scope>
    <source>
        <strain evidence="9 10">ALDC</strain>
    </source>
</reference>
<evidence type="ECO:0000256" key="1">
    <source>
        <dbReference type="ARBA" id="ARBA00004167"/>
    </source>
</evidence>
<dbReference type="PANTHER" id="PTHR42911">
    <property type="entry name" value="MODULATOR OF FTSH PROTEASE HFLC"/>
    <property type="match status" value="1"/>
</dbReference>
<feature type="domain" description="Band 7" evidence="8">
    <location>
        <begin position="22"/>
        <end position="221"/>
    </location>
</feature>
<dbReference type="OrthoDB" id="9812991at2"/>
<dbReference type="InterPro" id="IPR010200">
    <property type="entry name" value="HflC"/>
</dbReference>
<proteinExistence type="inferred from homology"/>
<comment type="function">
    <text evidence="6">HflC and HflK could regulate a protease.</text>
</comment>
<keyword evidence="3 7" id="KW-0812">Transmembrane</keyword>
<protein>
    <recommendedName>
        <fullName evidence="6">Protein HflC</fullName>
    </recommendedName>
</protein>
<feature type="transmembrane region" description="Helical" evidence="7">
    <location>
        <begin position="7"/>
        <end position="27"/>
    </location>
</feature>
<gene>
    <name evidence="9" type="primary">hflC</name>
    <name evidence="9" type="ORF">FDQ92_00125</name>
</gene>
<dbReference type="GO" id="GO:0006508">
    <property type="term" value="P:proteolysis"/>
    <property type="evidence" value="ECO:0007669"/>
    <property type="project" value="UniProtKB-KW"/>
</dbReference>
<dbReference type="PROSITE" id="PS00210">
    <property type="entry name" value="HEMOCYANIN_2"/>
    <property type="match status" value="1"/>
</dbReference>
<evidence type="ECO:0000313" key="10">
    <source>
        <dbReference type="Proteomes" id="UP000298602"/>
    </source>
</evidence>
<dbReference type="InterPro" id="IPR013788">
    <property type="entry name" value="Hemocyanin/hexamerin"/>
</dbReference>
<dbReference type="PIRSF" id="PIRSF005651">
    <property type="entry name" value="HflC"/>
    <property type="match status" value="1"/>
</dbReference>
<dbReference type="SUPFAM" id="SSF117892">
    <property type="entry name" value="Band 7/SPFH domain"/>
    <property type="match status" value="1"/>
</dbReference>
<reference evidence="9 10" key="2">
    <citation type="submission" date="2019-05" db="EMBL/GenBank/DDBJ databases">
        <authorList>
            <person name="Suflita J.M."/>
            <person name="Marks C.R."/>
        </authorList>
    </citation>
    <scope>NUCLEOTIDE SEQUENCE [LARGE SCALE GENOMIC DNA]</scope>
    <source>
        <strain evidence="9 10">ALDC</strain>
    </source>
</reference>
<keyword evidence="10" id="KW-1185">Reference proteome</keyword>
<keyword evidence="4 7" id="KW-1133">Transmembrane helix</keyword>
<accession>A0A4P8KZ07</accession>
<evidence type="ECO:0000256" key="6">
    <source>
        <dbReference type="PIRNR" id="PIRNR005651"/>
    </source>
</evidence>
<organism evidence="9 10">
    <name type="scientific">Desulfoglaeba alkanexedens ALDC</name>
    <dbReference type="NCBI Taxonomy" id="980445"/>
    <lineage>
        <taxon>Bacteria</taxon>
        <taxon>Pseudomonadati</taxon>
        <taxon>Thermodesulfobacteriota</taxon>
        <taxon>Syntrophobacteria</taxon>
        <taxon>Syntrophobacterales</taxon>
        <taxon>Syntrophobacteraceae</taxon>
        <taxon>Desulfoglaeba</taxon>
    </lineage>
</organism>
<evidence type="ECO:0000313" key="9">
    <source>
        <dbReference type="EMBL" id="QCQ20747.1"/>
    </source>
</evidence>
<dbReference type="RefSeq" id="WP_137422717.1">
    <property type="nucleotide sequence ID" value="NZ_CP040098.1"/>
</dbReference>
<evidence type="ECO:0000256" key="4">
    <source>
        <dbReference type="ARBA" id="ARBA00022989"/>
    </source>
</evidence>
<dbReference type="GO" id="GO:0008233">
    <property type="term" value="F:peptidase activity"/>
    <property type="evidence" value="ECO:0007669"/>
    <property type="project" value="UniProtKB-KW"/>
</dbReference>
<dbReference type="KEGG" id="dax:FDQ92_00125"/>
<name>A0A4P8KZ07_9BACT</name>
<dbReference type="EMBL" id="CP040098">
    <property type="protein sequence ID" value="QCQ20747.1"/>
    <property type="molecule type" value="Genomic_DNA"/>
</dbReference>
<dbReference type="AlphaFoldDB" id="A0A4P8KZ07"/>
<dbReference type="PANTHER" id="PTHR42911:SF1">
    <property type="entry name" value="MODULATOR OF FTSH PROTEASE HFLC"/>
    <property type="match status" value="1"/>
</dbReference>
<evidence type="ECO:0000256" key="5">
    <source>
        <dbReference type="ARBA" id="ARBA00023136"/>
    </source>
</evidence>
<evidence type="ECO:0000256" key="7">
    <source>
        <dbReference type="SAM" id="Phobius"/>
    </source>
</evidence>
<dbReference type="InterPro" id="IPR001107">
    <property type="entry name" value="Band_7"/>
</dbReference>
<keyword evidence="9" id="KW-0378">Hydrolase</keyword>
<comment type="subcellular location">
    <subcellularLocation>
        <location evidence="1">Membrane</location>
        <topology evidence="1">Single-pass membrane protein</topology>
    </subcellularLocation>
</comment>
<dbReference type="SMART" id="SM00244">
    <property type="entry name" value="PHB"/>
    <property type="match status" value="1"/>
</dbReference>
<keyword evidence="5 7" id="KW-0472">Membrane</keyword>
<dbReference type="NCBIfam" id="TIGR01932">
    <property type="entry name" value="hflC"/>
    <property type="match status" value="1"/>
</dbReference>
<dbReference type="Proteomes" id="UP000298602">
    <property type="component" value="Chromosome"/>
</dbReference>
<dbReference type="InterPro" id="IPR036013">
    <property type="entry name" value="Band_7/SPFH_dom_sf"/>
</dbReference>
<sequence>MFPKGSRLVVVVLIVIGVIAWSSLFVVKETEQVVVTQLGRPVGEPITQAGLHFKLPLIQKANFFEKRVLKWDGNPNQIPTKDKKYIWVDSTARWRIKDPLLFLMRVGNVPTALSRLDGIIDAVVRDHVSNNFLEELVRSEGWEDAKAKLLEAGVQEFQLLLESVEGTETGETLFAPVIKGREKITREMVADASRLVPEFGIELLDIRIKRINYVDSVQEKVFERMVSERKRIAAQYRSEGEGERAAILGEMERELAKISSEAFRTSQEIRGRADATATQIYANTFGRDPEFYQFYRSLEFYQGFNNPRSTFVLSSDADLFRYLGSIQGNTRGASGQRPASEP</sequence>
<comment type="similarity">
    <text evidence="2 6">Belongs to the band 7/mec-2 family. HflC subfamily.</text>
</comment>
<dbReference type="CDD" id="cd03405">
    <property type="entry name" value="SPFH_HflC"/>
    <property type="match status" value="1"/>
</dbReference>
<keyword evidence="9" id="KW-0645">Protease</keyword>
<dbReference type="Gene3D" id="3.30.479.30">
    <property type="entry name" value="Band 7 domain"/>
    <property type="match status" value="1"/>
</dbReference>